<dbReference type="RefSeq" id="WP_345467878.1">
    <property type="nucleotide sequence ID" value="NZ_BAABRP010000024.1"/>
</dbReference>
<proteinExistence type="predicted"/>
<keyword evidence="2" id="KW-1185">Reference proteome</keyword>
<gene>
    <name evidence="1" type="ORF">Dcar01_03533</name>
</gene>
<name>A0ABP9WBS1_9DEIO</name>
<evidence type="ECO:0000313" key="2">
    <source>
        <dbReference type="Proteomes" id="UP001401887"/>
    </source>
</evidence>
<reference evidence="1 2" key="1">
    <citation type="submission" date="2024-02" db="EMBL/GenBank/DDBJ databases">
        <title>Deinococcus carri NBRC 110142.</title>
        <authorList>
            <person name="Ichikawa N."/>
            <person name="Katano-Makiyama Y."/>
            <person name="Hidaka K."/>
        </authorList>
    </citation>
    <scope>NUCLEOTIDE SEQUENCE [LARGE SCALE GENOMIC DNA]</scope>
    <source>
        <strain evidence="1 2">NBRC 110142</strain>
    </source>
</reference>
<dbReference type="Proteomes" id="UP001401887">
    <property type="component" value="Unassembled WGS sequence"/>
</dbReference>
<sequence length="125" mass="13759">MKKSELDRRSRALAMGLVSELQTPGLDHVDITMIRAWYARAFAALQEEAREGTPAQEDGCIYVVGGPRAQWAVPNAAPLRNTEFSQTTRIEVNAPRCGCAALLEALRENTAAIRTCTEACQTPRR</sequence>
<comment type="caution">
    <text evidence="1">The sequence shown here is derived from an EMBL/GenBank/DDBJ whole genome shotgun (WGS) entry which is preliminary data.</text>
</comment>
<protein>
    <submittedName>
        <fullName evidence="1">Uncharacterized protein</fullName>
    </submittedName>
</protein>
<dbReference type="EMBL" id="BAABRP010000024">
    <property type="protein sequence ID" value="GAA5514772.1"/>
    <property type="molecule type" value="Genomic_DNA"/>
</dbReference>
<organism evidence="1 2">
    <name type="scientific">Deinococcus carri</name>
    <dbReference type="NCBI Taxonomy" id="1211323"/>
    <lineage>
        <taxon>Bacteria</taxon>
        <taxon>Thermotogati</taxon>
        <taxon>Deinococcota</taxon>
        <taxon>Deinococci</taxon>
        <taxon>Deinococcales</taxon>
        <taxon>Deinococcaceae</taxon>
        <taxon>Deinococcus</taxon>
    </lineage>
</organism>
<evidence type="ECO:0000313" key="1">
    <source>
        <dbReference type="EMBL" id="GAA5514772.1"/>
    </source>
</evidence>
<accession>A0ABP9WBS1</accession>